<evidence type="ECO:0000256" key="2">
    <source>
        <dbReference type="SAM" id="MobiDB-lite"/>
    </source>
</evidence>
<dbReference type="EMBL" id="LDAU01000074">
    <property type="protein sequence ID" value="KRX08097.1"/>
    <property type="molecule type" value="Genomic_DNA"/>
</dbReference>
<evidence type="ECO:0008006" key="5">
    <source>
        <dbReference type="Google" id="ProtNLM"/>
    </source>
</evidence>
<dbReference type="AlphaFoldDB" id="A0A0V0R0U6"/>
<proteinExistence type="predicted"/>
<evidence type="ECO:0000256" key="1">
    <source>
        <dbReference type="SAM" id="Coils"/>
    </source>
</evidence>
<dbReference type="SUPFAM" id="SSF55781">
    <property type="entry name" value="GAF domain-like"/>
    <property type="match status" value="1"/>
</dbReference>
<feature type="coiled-coil region" evidence="1">
    <location>
        <begin position="356"/>
        <end position="390"/>
    </location>
</feature>
<evidence type="ECO:0000313" key="3">
    <source>
        <dbReference type="EMBL" id="KRX08097.1"/>
    </source>
</evidence>
<accession>A0A0V0R0U6</accession>
<dbReference type="Gene3D" id="3.30.450.40">
    <property type="match status" value="1"/>
</dbReference>
<feature type="region of interest" description="Disordered" evidence="2">
    <location>
        <begin position="538"/>
        <end position="605"/>
    </location>
</feature>
<sequence length="1021" mass="120222">MLAYYRDFKFNEIYKINIEDPKQNFNYQQGGSQQIKLERSYISEQRENMQNQYLKNNFSYQPSTQQALISEPFDKNNSQSELKKEKKGFSFFGKSKKADENLKKNNYCEILKNLYIQNMSEYEKTQLYINGNDNNNKKKKKEKEKIAGWDLRIQQKVPFAQDEEFEGDSGMQIIWLLFNFIRGVSFDNKFVLRTTFFLKDFPKDRTNAIKLDNINQFLVLKQENSIYQLNLNFKKESKMQEIKDKYTQTYIEQQNDTDMTPKNLKMNQTQMNLTQLQQSVLSQKNDTASNINQNTGIISQGQKNQETIMEYQYNNKMFHNAYQICQECEKKLKDLQILQRENERLKYILQYKELSIQKQNNMLGNYAKQNNELKEKNTELNALAQRLKSQQIYVSQLMAEQKLTVKNDKNQGSRYIRSKTSQNIKYLPPNPKKQINQNSTLGQKSNFKLKPLLQSGSQNQSIIVPNKVVGVEKYLQENSIKQDSQKNLSYMDNLQSPQKFYSQQKKQVELKKLQNEKEIGNNSHLVFQKNDQFLDESEKNKINQHSSKRPSTTEKNLISPTKFSNSSKFQPTFFNAEDFEKQKNEQKSQLNQQIPSLNMTNQSFKRSQSQLKSKTIIKKAMNSTNTPLGTKTRRELLEIYDQTEELETFSQQFQQSLKILEKWKMSNLKIYQDDVFAIENLLQDKLNMDSPQNKEFFAGQLVFYFKEFRHAIDLLQVQHQIQSYTFNSFNFQDIYHKIVNSLKQLFQCEKLLLYIYNGQSNEFIAQQDQQKQEINQQGNTQSTFNQFGDNKTENGEKIIKLKPEKGILQEAFTEKVLKKIDNISSVTQFCPEIDGAIQKKVKNLIWSPCLDEQGDIKAMIQIVNFQTQEQNRNINRDDKLSLQVMGKCIGNLLKGAEKFKIAIMGQNRLNQVIKQEQKETSTFNFEKYQSSQSFLKKCISLQTVEKYFKNNNSNFNKKWQQSQIISNYYADEDFEVTEIDKFVGICGQCLKNEQQIILENHQRINNLEGLIEIKTKLDQNA</sequence>
<name>A0A0V0R0U6_PSEPJ</name>
<dbReference type="InParanoid" id="A0A0V0R0U6"/>
<dbReference type="InterPro" id="IPR029016">
    <property type="entry name" value="GAF-like_dom_sf"/>
</dbReference>
<keyword evidence="1" id="KW-0175">Coiled coil</keyword>
<protein>
    <recommendedName>
        <fullName evidence="5">GAF domain-containing protein</fullName>
    </recommendedName>
</protein>
<evidence type="ECO:0000313" key="4">
    <source>
        <dbReference type="Proteomes" id="UP000054937"/>
    </source>
</evidence>
<gene>
    <name evidence="3" type="ORF">PPERSA_10459</name>
</gene>
<dbReference type="Proteomes" id="UP000054937">
    <property type="component" value="Unassembled WGS sequence"/>
</dbReference>
<feature type="compositionally biased region" description="Polar residues" evidence="2">
    <location>
        <begin position="543"/>
        <end position="573"/>
    </location>
</feature>
<feature type="compositionally biased region" description="Polar residues" evidence="2">
    <location>
        <begin position="587"/>
        <end position="605"/>
    </location>
</feature>
<organism evidence="3 4">
    <name type="scientific">Pseudocohnilembus persalinus</name>
    <name type="common">Ciliate</name>
    <dbReference type="NCBI Taxonomy" id="266149"/>
    <lineage>
        <taxon>Eukaryota</taxon>
        <taxon>Sar</taxon>
        <taxon>Alveolata</taxon>
        <taxon>Ciliophora</taxon>
        <taxon>Intramacronucleata</taxon>
        <taxon>Oligohymenophorea</taxon>
        <taxon>Scuticociliatia</taxon>
        <taxon>Philasterida</taxon>
        <taxon>Pseudocohnilembidae</taxon>
        <taxon>Pseudocohnilembus</taxon>
    </lineage>
</organism>
<comment type="caution">
    <text evidence="3">The sequence shown here is derived from an EMBL/GenBank/DDBJ whole genome shotgun (WGS) entry which is preliminary data.</text>
</comment>
<reference evidence="3 4" key="1">
    <citation type="journal article" date="2015" name="Sci. Rep.">
        <title>Genome of the facultative scuticociliatosis pathogen Pseudocohnilembus persalinus provides insight into its virulence through horizontal gene transfer.</title>
        <authorList>
            <person name="Xiong J."/>
            <person name="Wang G."/>
            <person name="Cheng J."/>
            <person name="Tian M."/>
            <person name="Pan X."/>
            <person name="Warren A."/>
            <person name="Jiang C."/>
            <person name="Yuan D."/>
            <person name="Miao W."/>
        </authorList>
    </citation>
    <scope>NUCLEOTIDE SEQUENCE [LARGE SCALE GENOMIC DNA]</scope>
    <source>
        <strain evidence="3">36N120E</strain>
    </source>
</reference>
<keyword evidence="4" id="KW-1185">Reference proteome</keyword>